<evidence type="ECO:0000256" key="4">
    <source>
        <dbReference type="SAM" id="MobiDB-lite"/>
    </source>
</evidence>
<gene>
    <name evidence="5" type="primary">raiA</name>
    <name evidence="5" type="ORF">QU481_21985</name>
</gene>
<comment type="caution">
    <text evidence="5">The sequence shown here is derived from an EMBL/GenBank/DDBJ whole genome shotgun (WGS) entry which is preliminary data.</text>
</comment>
<keyword evidence="1" id="KW-0810">Translation regulation</keyword>
<evidence type="ECO:0000313" key="6">
    <source>
        <dbReference type="Proteomes" id="UP001168540"/>
    </source>
</evidence>
<dbReference type="CDD" id="cd00552">
    <property type="entry name" value="RaiA"/>
    <property type="match status" value="1"/>
</dbReference>
<dbReference type="Pfam" id="PF02482">
    <property type="entry name" value="Ribosomal_S30AE"/>
    <property type="match status" value="1"/>
</dbReference>
<dbReference type="PANTHER" id="PTHR33231:SF1">
    <property type="entry name" value="30S RIBOSOMAL PROTEIN"/>
    <property type="match status" value="1"/>
</dbReference>
<dbReference type="InterPro" id="IPR050574">
    <property type="entry name" value="HPF/YfiA_ribosome-assoc"/>
</dbReference>
<feature type="region of interest" description="Disordered" evidence="4">
    <location>
        <begin position="92"/>
        <end position="112"/>
    </location>
</feature>
<keyword evidence="6" id="KW-1185">Reference proteome</keyword>
<dbReference type="NCBIfam" id="TIGR00741">
    <property type="entry name" value="yfiA"/>
    <property type="match status" value="1"/>
</dbReference>
<evidence type="ECO:0000256" key="1">
    <source>
        <dbReference type="ARBA" id="ARBA00022845"/>
    </source>
</evidence>
<reference evidence="5" key="1">
    <citation type="submission" date="2023-06" db="EMBL/GenBank/DDBJ databases">
        <authorList>
            <person name="Zhang S."/>
        </authorList>
    </citation>
    <scope>NUCLEOTIDE SEQUENCE</scope>
    <source>
        <strain evidence="5">SG2303</strain>
    </source>
</reference>
<sequence>MNFKLTGLHLEVTQPLRDYVESKLDRVTRHVDNVIDVAVTLSVDKLIQKAEVNVHLSGKDIHVEATDSDMYAAIDALVDKLDRQVLRHKEKLDQRRAPIPPIPQPQIEEGTL</sequence>
<dbReference type="Gene3D" id="3.30.160.100">
    <property type="entry name" value="Ribosome hibernation promotion factor-like"/>
    <property type="match status" value="1"/>
</dbReference>
<dbReference type="SUPFAM" id="SSF69754">
    <property type="entry name" value="Ribosome binding protein Y (YfiA homologue)"/>
    <property type="match status" value="1"/>
</dbReference>
<dbReference type="PANTHER" id="PTHR33231">
    <property type="entry name" value="30S RIBOSOMAL PROTEIN"/>
    <property type="match status" value="1"/>
</dbReference>
<comment type="subunit">
    <text evidence="2">Associates exclusively with 100S ribosomes, which are dimers of 70S ribosomes.</text>
</comment>
<dbReference type="InterPro" id="IPR003489">
    <property type="entry name" value="RHF/RaiA"/>
</dbReference>
<name>A0ABT7XUT3_9NEIS</name>
<dbReference type="RefSeq" id="WP_289832131.1">
    <property type="nucleotide sequence ID" value="NZ_JAUEDK010000071.1"/>
</dbReference>
<dbReference type="EMBL" id="JAUEDK010000071">
    <property type="protein sequence ID" value="MDN0077498.1"/>
    <property type="molecule type" value="Genomic_DNA"/>
</dbReference>
<dbReference type="Proteomes" id="UP001168540">
    <property type="component" value="Unassembled WGS sequence"/>
</dbReference>
<evidence type="ECO:0000256" key="3">
    <source>
        <dbReference type="ARBA" id="ARBA00041148"/>
    </source>
</evidence>
<proteinExistence type="predicted"/>
<evidence type="ECO:0000256" key="2">
    <source>
        <dbReference type="ARBA" id="ARBA00038695"/>
    </source>
</evidence>
<protein>
    <recommendedName>
        <fullName evidence="3">Ribosome hibernation promoting factor</fullName>
    </recommendedName>
</protein>
<accession>A0ABT7XUT3</accession>
<evidence type="ECO:0000313" key="5">
    <source>
        <dbReference type="EMBL" id="MDN0077498.1"/>
    </source>
</evidence>
<dbReference type="InterPro" id="IPR036567">
    <property type="entry name" value="RHF-like"/>
</dbReference>
<organism evidence="5 6">
    <name type="scientific">Crenobacter oryzisoli</name>
    <dbReference type="NCBI Taxonomy" id="3056844"/>
    <lineage>
        <taxon>Bacteria</taxon>
        <taxon>Pseudomonadati</taxon>
        <taxon>Pseudomonadota</taxon>
        <taxon>Betaproteobacteria</taxon>
        <taxon>Neisseriales</taxon>
        <taxon>Neisseriaceae</taxon>
        <taxon>Crenobacter</taxon>
    </lineage>
</organism>